<keyword evidence="3" id="KW-1003">Cell membrane</keyword>
<evidence type="ECO:0000256" key="3">
    <source>
        <dbReference type="ARBA" id="ARBA00022475"/>
    </source>
</evidence>
<evidence type="ECO:0000256" key="5">
    <source>
        <dbReference type="ARBA" id="ARBA00022989"/>
    </source>
</evidence>
<evidence type="ECO:0000256" key="4">
    <source>
        <dbReference type="ARBA" id="ARBA00022692"/>
    </source>
</evidence>
<keyword evidence="4 7" id="KW-0812">Transmembrane</keyword>
<dbReference type="AlphaFoldDB" id="A0A8I0HQ60"/>
<name>A0A8I0HQ60_9CORY</name>
<comment type="similarity">
    <text evidence="2">Belongs to the UPF0702 family.</text>
</comment>
<dbReference type="InterPro" id="IPR023090">
    <property type="entry name" value="UPF0702_alpha/beta_dom_sf"/>
</dbReference>
<dbReference type="Pfam" id="PF04239">
    <property type="entry name" value="DUF421"/>
    <property type="match status" value="1"/>
</dbReference>
<keyword evidence="11" id="KW-1185">Reference proteome</keyword>
<dbReference type="Pfam" id="PF20730">
    <property type="entry name" value="YetF_N"/>
    <property type="match status" value="1"/>
</dbReference>
<evidence type="ECO:0000259" key="8">
    <source>
        <dbReference type="Pfam" id="PF04239"/>
    </source>
</evidence>
<feature type="transmembrane region" description="Helical" evidence="7">
    <location>
        <begin position="64"/>
        <end position="84"/>
    </location>
</feature>
<feature type="domain" description="YetF C-terminal" evidence="8">
    <location>
        <begin position="87"/>
        <end position="156"/>
    </location>
</feature>
<evidence type="ECO:0000256" key="6">
    <source>
        <dbReference type="ARBA" id="ARBA00023136"/>
    </source>
</evidence>
<evidence type="ECO:0000256" key="2">
    <source>
        <dbReference type="ARBA" id="ARBA00006448"/>
    </source>
</evidence>
<dbReference type="Proteomes" id="UP000650224">
    <property type="component" value="Unassembled WGS sequence"/>
</dbReference>
<evidence type="ECO:0000256" key="7">
    <source>
        <dbReference type="SAM" id="Phobius"/>
    </source>
</evidence>
<dbReference type="EMBL" id="JACSPR010000004">
    <property type="protein sequence ID" value="MBD8030218.1"/>
    <property type="molecule type" value="Genomic_DNA"/>
</dbReference>
<keyword evidence="6 7" id="KW-0472">Membrane</keyword>
<feature type="domain" description="YetF-like N-terminal transmembrane" evidence="9">
    <location>
        <begin position="21"/>
        <end position="78"/>
    </location>
</feature>
<dbReference type="GO" id="GO:0005886">
    <property type="term" value="C:plasma membrane"/>
    <property type="evidence" value="ECO:0007669"/>
    <property type="project" value="UniProtKB-SubCell"/>
</dbReference>
<feature type="transmembrane region" description="Helical" evidence="7">
    <location>
        <begin position="38"/>
        <end position="58"/>
    </location>
</feature>
<keyword evidence="5 7" id="KW-1133">Transmembrane helix</keyword>
<evidence type="ECO:0000313" key="11">
    <source>
        <dbReference type="Proteomes" id="UP000650224"/>
    </source>
</evidence>
<proteinExistence type="inferred from homology"/>
<organism evidence="10 11">
    <name type="scientific">Corynebacterium gallinarum</name>
    <dbReference type="NCBI Taxonomy" id="2762214"/>
    <lineage>
        <taxon>Bacteria</taxon>
        <taxon>Bacillati</taxon>
        <taxon>Actinomycetota</taxon>
        <taxon>Actinomycetes</taxon>
        <taxon>Mycobacteriales</taxon>
        <taxon>Corynebacteriaceae</taxon>
        <taxon>Corynebacterium</taxon>
    </lineage>
</organism>
<protein>
    <submittedName>
        <fullName evidence="10">DUF421 domain-containing protein</fullName>
    </submittedName>
</protein>
<dbReference type="Gene3D" id="3.30.240.20">
    <property type="entry name" value="bsu07140 like domains"/>
    <property type="match status" value="1"/>
</dbReference>
<gene>
    <name evidence="10" type="ORF">H9627_07765</name>
</gene>
<dbReference type="RefSeq" id="WP_191733429.1">
    <property type="nucleotide sequence ID" value="NZ_JACSPR010000004.1"/>
</dbReference>
<reference evidence="10 11" key="1">
    <citation type="submission" date="2020-08" db="EMBL/GenBank/DDBJ databases">
        <title>A Genomic Blueprint of the Chicken Gut Microbiome.</title>
        <authorList>
            <person name="Gilroy R."/>
            <person name="Ravi A."/>
            <person name="Getino M."/>
            <person name="Pursley I."/>
            <person name="Horton D.L."/>
            <person name="Alikhan N.-F."/>
            <person name="Baker D."/>
            <person name="Gharbi K."/>
            <person name="Hall N."/>
            <person name="Watson M."/>
            <person name="Adriaenssens E.M."/>
            <person name="Foster-Nyarko E."/>
            <person name="Jarju S."/>
            <person name="Secka A."/>
            <person name="Antonio M."/>
            <person name="Oren A."/>
            <person name="Chaudhuri R."/>
            <person name="La Ragione R.M."/>
            <person name="Hildebrand F."/>
            <person name="Pallen M.J."/>
        </authorList>
    </citation>
    <scope>NUCLEOTIDE SEQUENCE [LARGE SCALE GENOMIC DNA]</scope>
    <source>
        <strain evidence="10 11">Sa1YVA5</strain>
    </source>
</reference>
<comment type="caution">
    <text evidence="10">The sequence shown here is derived from an EMBL/GenBank/DDBJ whole genome shotgun (WGS) entry which is preliminary data.</text>
</comment>
<dbReference type="PANTHER" id="PTHR34582">
    <property type="entry name" value="UPF0702 TRANSMEMBRANE PROTEIN YCAP"/>
    <property type="match status" value="1"/>
</dbReference>
<evidence type="ECO:0000256" key="1">
    <source>
        <dbReference type="ARBA" id="ARBA00004651"/>
    </source>
</evidence>
<sequence length="172" mass="18486">MWFDSWDDVVRIVLVGAASYTALVILLRLAGKRTLSQLNAFDFVVTVALGSILASVLLDSTLSFTEGVTALALLGGLQFSMASISSRWPRTRNIITADPVLLLANGQIRHEAMRRNRLTESEIRQAVRSSGGGDLSQIRAVVLESNGKISVITNGQFGNGSALQDVLGNEDL</sequence>
<evidence type="ECO:0000259" key="9">
    <source>
        <dbReference type="Pfam" id="PF20730"/>
    </source>
</evidence>
<feature type="transmembrane region" description="Helical" evidence="7">
    <location>
        <begin position="12"/>
        <end position="31"/>
    </location>
</feature>
<accession>A0A8I0HQ60</accession>
<dbReference type="InterPro" id="IPR007353">
    <property type="entry name" value="DUF421"/>
</dbReference>
<evidence type="ECO:0000313" key="10">
    <source>
        <dbReference type="EMBL" id="MBD8030218.1"/>
    </source>
</evidence>
<dbReference type="PANTHER" id="PTHR34582:SF6">
    <property type="entry name" value="UPF0702 TRANSMEMBRANE PROTEIN YCAP"/>
    <property type="match status" value="1"/>
</dbReference>
<comment type="subcellular location">
    <subcellularLocation>
        <location evidence="1">Cell membrane</location>
        <topology evidence="1">Multi-pass membrane protein</topology>
    </subcellularLocation>
</comment>
<dbReference type="InterPro" id="IPR048454">
    <property type="entry name" value="YetF_N"/>
</dbReference>